<evidence type="ECO:0000256" key="2">
    <source>
        <dbReference type="ARBA" id="ARBA00009423"/>
    </source>
</evidence>
<evidence type="ECO:0000256" key="6">
    <source>
        <dbReference type="SAM" id="Coils"/>
    </source>
</evidence>
<keyword evidence="5" id="KW-0206">Cytoskeleton</keyword>
<dbReference type="WBParaSite" id="BXY_0032000.1">
    <property type="protein sequence ID" value="BXY_0032000.1"/>
    <property type="gene ID" value="BXY_0032000"/>
</dbReference>
<feature type="coiled-coil region" evidence="6">
    <location>
        <begin position="276"/>
        <end position="303"/>
    </location>
</feature>
<evidence type="ECO:0000313" key="9">
    <source>
        <dbReference type="Proteomes" id="UP000095284"/>
    </source>
</evidence>
<feature type="domain" description="Transforming acidic coiled-coil-containing protein C-terminal" evidence="8">
    <location>
        <begin position="170"/>
        <end position="308"/>
    </location>
</feature>
<feature type="compositionally biased region" description="Polar residues" evidence="7">
    <location>
        <begin position="57"/>
        <end position="73"/>
    </location>
</feature>
<evidence type="ECO:0000256" key="5">
    <source>
        <dbReference type="ARBA" id="ARBA00023212"/>
    </source>
</evidence>
<dbReference type="Pfam" id="PF05010">
    <property type="entry name" value="TACC_C"/>
    <property type="match status" value="1"/>
</dbReference>
<feature type="region of interest" description="Disordered" evidence="7">
    <location>
        <begin position="39"/>
        <end position="83"/>
    </location>
</feature>
<sequence length="317" mass="36470">MKDNINFVLKYADYSFMETAVAPSRDNSLNRTMVISKKTPRPALPELKAGDVPAEPNDSQNLPKRARTSTVTLHSEDMDEQSAMDRIRREMEESLEQKENFKQRVMENPMEEMIKLKFQLEMARTAASYADQFFAVCEKNEIDITKVLQNDPDVLFEMKLKGSLLTPTSSEEHTKELKTLRAERDHLADEAKALKASYSSLFKSYEKLRNNYDILRVSRNELVEQVEQQKAAMAQMYKASMDLKELMIGQVAEADRTIAETKGKYDNDTVTIRMDLLKLENENKSLKSEVDGKNNEISQLRKIVQDIIKQVNVEVIE</sequence>
<evidence type="ECO:0000256" key="3">
    <source>
        <dbReference type="ARBA" id="ARBA00022490"/>
    </source>
</evidence>
<evidence type="ECO:0000256" key="4">
    <source>
        <dbReference type="ARBA" id="ARBA00023054"/>
    </source>
</evidence>
<accession>A0A1I7RHZ1</accession>
<dbReference type="AlphaFoldDB" id="A0A1I7RHZ1"/>
<comment type="subcellular location">
    <subcellularLocation>
        <location evidence="1">Cytoplasm</location>
        <location evidence="1">Cytoskeleton</location>
    </subcellularLocation>
</comment>
<keyword evidence="4 6" id="KW-0175">Coiled coil</keyword>
<evidence type="ECO:0000256" key="1">
    <source>
        <dbReference type="ARBA" id="ARBA00004245"/>
    </source>
</evidence>
<name>A0A1I7RHZ1_BURXY</name>
<dbReference type="Proteomes" id="UP000095284">
    <property type="component" value="Unplaced"/>
</dbReference>
<protein>
    <submittedName>
        <fullName evidence="10">TACC_C domain-containing protein</fullName>
    </submittedName>
</protein>
<dbReference type="GO" id="GO:0005856">
    <property type="term" value="C:cytoskeleton"/>
    <property type="evidence" value="ECO:0007669"/>
    <property type="project" value="UniProtKB-SubCell"/>
</dbReference>
<feature type="coiled-coil region" evidence="6">
    <location>
        <begin position="170"/>
        <end position="239"/>
    </location>
</feature>
<keyword evidence="3" id="KW-0963">Cytoplasm</keyword>
<organism evidence="9 10">
    <name type="scientific">Bursaphelenchus xylophilus</name>
    <name type="common">Pinewood nematode worm</name>
    <name type="synonym">Aphelenchoides xylophilus</name>
    <dbReference type="NCBI Taxonomy" id="6326"/>
    <lineage>
        <taxon>Eukaryota</taxon>
        <taxon>Metazoa</taxon>
        <taxon>Ecdysozoa</taxon>
        <taxon>Nematoda</taxon>
        <taxon>Chromadorea</taxon>
        <taxon>Rhabditida</taxon>
        <taxon>Tylenchina</taxon>
        <taxon>Tylenchomorpha</taxon>
        <taxon>Aphelenchoidea</taxon>
        <taxon>Aphelenchoididae</taxon>
        <taxon>Bursaphelenchus</taxon>
    </lineage>
</organism>
<evidence type="ECO:0000256" key="7">
    <source>
        <dbReference type="SAM" id="MobiDB-lite"/>
    </source>
</evidence>
<reference evidence="10" key="1">
    <citation type="submission" date="2016-11" db="UniProtKB">
        <authorList>
            <consortium name="WormBaseParasite"/>
        </authorList>
    </citation>
    <scope>IDENTIFICATION</scope>
</reference>
<dbReference type="InterPro" id="IPR007707">
    <property type="entry name" value="TACC_C"/>
</dbReference>
<evidence type="ECO:0000259" key="8">
    <source>
        <dbReference type="Pfam" id="PF05010"/>
    </source>
</evidence>
<proteinExistence type="inferred from homology"/>
<evidence type="ECO:0000313" key="10">
    <source>
        <dbReference type="WBParaSite" id="BXY_0032000.1"/>
    </source>
</evidence>
<comment type="similarity">
    <text evidence="2">Belongs to the TACC family.</text>
</comment>